<keyword evidence="5 10" id="KW-0808">Transferase</keyword>
<dbReference type="InterPro" id="IPR002478">
    <property type="entry name" value="PUA"/>
</dbReference>
<gene>
    <name evidence="10" type="ORF">PanWU01x14_155800</name>
</gene>
<dbReference type="Gene3D" id="2.30.130.10">
    <property type="entry name" value="PUA domain"/>
    <property type="match status" value="1"/>
</dbReference>
<dbReference type="CDD" id="cd21153">
    <property type="entry name" value="PUA_RlmI"/>
    <property type="match status" value="1"/>
</dbReference>
<accession>A0A2P5CG95</accession>
<dbReference type="GO" id="GO:0005737">
    <property type="term" value="C:cytoplasm"/>
    <property type="evidence" value="ECO:0007669"/>
    <property type="project" value="UniProtKB-SubCell"/>
</dbReference>
<dbReference type="Proteomes" id="UP000237105">
    <property type="component" value="Unassembled WGS sequence"/>
</dbReference>
<feature type="domain" description="PUA" evidence="9">
    <location>
        <begin position="37"/>
        <end position="131"/>
    </location>
</feature>
<dbReference type="CDD" id="cd02440">
    <property type="entry name" value="AdoMet_MTases"/>
    <property type="match status" value="1"/>
</dbReference>
<keyword evidence="11" id="KW-1185">Reference proteome</keyword>
<dbReference type="SUPFAM" id="SSF53335">
    <property type="entry name" value="S-adenosyl-L-methionine-dependent methyltransferases"/>
    <property type="match status" value="1"/>
</dbReference>
<keyword evidence="3" id="KW-0698">rRNA processing</keyword>
<evidence type="ECO:0000259" key="9">
    <source>
        <dbReference type="SMART" id="SM00359"/>
    </source>
</evidence>
<protein>
    <submittedName>
        <fullName evidence="10">Ribosomal RNA large subunit methyltransferase I</fullName>
    </submittedName>
</protein>
<dbReference type="Gene3D" id="3.40.50.150">
    <property type="entry name" value="Vaccinia Virus protein VP39"/>
    <property type="match status" value="1"/>
</dbReference>
<evidence type="ECO:0000256" key="5">
    <source>
        <dbReference type="ARBA" id="ARBA00022679"/>
    </source>
</evidence>
<keyword evidence="2" id="KW-0963">Cytoplasm</keyword>
<dbReference type="SMART" id="SM00359">
    <property type="entry name" value="PUA"/>
    <property type="match status" value="1"/>
</dbReference>
<dbReference type="InterPro" id="IPR041532">
    <property type="entry name" value="RlmI-like_PUA"/>
</dbReference>
<evidence type="ECO:0000313" key="11">
    <source>
        <dbReference type="Proteomes" id="UP000237105"/>
    </source>
</evidence>
<dbReference type="PANTHER" id="PTHR42873:SF1">
    <property type="entry name" value="S-ADENOSYLMETHIONINE-DEPENDENT METHYLTRANSFERASE DOMAIN-CONTAINING PROTEIN"/>
    <property type="match status" value="1"/>
</dbReference>
<dbReference type="STRING" id="3476.A0A2P5CG95"/>
<evidence type="ECO:0000256" key="1">
    <source>
        <dbReference type="ARBA" id="ARBA00004496"/>
    </source>
</evidence>
<dbReference type="InterPro" id="IPR015947">
    <property type="entry name" value="PUA-like_sf"/>
</dbReference>
<dbReference type="InterPro" id="IPR029063">
    <property type="entry name" value="SAM-dependent_MTases_sf"/>
</dbReference>
<comment type="subcellular location">
    <subcellularLocation>
        <location evidence="1">Cytoplasm</location>
    </subcellularLocation>
</comment>
<reference evidence="11" key="1">
    <citation type="submission" date="2016-06" db="EMBL/GenBank/DDBJ databases">
        <title>Parallel loss of symbiosis genes in relatives of nitrogen-fixing non-legume Parasponia.</title>
        <authorList>
            <person name="Van Velzen R."/>
            <person name="Holmer R."/>
            <person name="Bu F."/>
            <person name="Rutten L."/>
            <person name="Van Zeijl A."/>
            <person name="Liu W."/>
            <person name="Santuari L."/>
            <person name="Cao Q."/>
            <person name="Sharma T."/>
            <person name="Shen D."/>
            <person name="Roswanjaya Y."/>
            <person name="Wardhani T."/>
            <person name="Kalhor M.S."/>
            <person name="Jansen J."/>
            <person name="Van den Hoogen J."/>
            <person name="Gungor B."/>
            <person name="Hartog M."/>
            <person name="Hontelez J."/>
            <person name="Verver J."/>
            <person name="Yang W.-C."/>
            <person name="Schijlen E."/>
            <person name="Repin R."/>
            <person name="Schilthuizen M."/>
            <person name="Schranz E."/>
            <person name="Heidstra R."/>
            <person name="Miyata K."/>
            <person name="Fedorova E."/>
            <person name="Kohlen W."/>
            <person name="Bisseling T."/>
            <person name="Smit S."/>
            <person name="Geurts R."/>
        </authorList>
    </citation>
    <scope>NUCLEOTIDE SEQUENCE [LARGE SCALE GENOMIC DNA]</scope>
    <source>
        <strain evidence="11">cv. WU1-14</strain>
    </source>
</reference>
<dbReference type="EMBL" id="JXTB01000134">
    <property type="protein sequence ID" value="PON60066.1"/>
    <property type="molecule type" value="Genomic_DNA"/>
</dbReference>
<keyword evidence="7" id="KW-0694">RNA-binding</keyword>
<dbReference type="Gene3D" id="3.30.750.80">
    <property type="entry name" value="RNA methyltransferase domain (HRMD) like"/>
    <property type="match status" value="1"/>
</dbReference>
<evidence type="ECO:0000256" key="2">
    <source>
        <dbReference type="ARBA" id="ARBA00022490"/>
    </source>
</evidence>
<comment type="similarity">
    <text evidence="8">Belongs to the methyltransferase superfamily. RlmI family.</text>
</comment>
<dbReference type="GO" id="GO:0006364">
    <property type="term" value="P:rRNA processing"/>
    <property type="evidence" value="ECO:0007669"/>
    <property type="project" value="UniProtKB-KW"/>
</dbReference>
<dbReference type="OrthoDB" id="269872at2759"/>
<dbReference type="GO" id="GO:0032259">
    <property type="term" value="P:methylation"/>
    <property type="evidence" value="ECO:0007669"/>
    <property type="project" value="UniProtKB-KW"/>
</dbReference>
<dbReference type="Pfam" id="PF10672">
    <property type="entry name" value="Methyltrans_SAM"/>
    <property type="match status" value="1"/>
</dbReference>
<dbReference type="AlphaFoldDB" id="A0A2P5CG95"/>
<evidence type="ECO:0000256" key="4">
    <source>
        <dbReference type="ARBA" id="ARBA00022603"/>
    </source>
</evidence>
<comment type="caution">
    <text evidence="10">The sequence shown here is derived from an EMBL/GenBank/DDBJ whole genome shotgun (WGS) entry which is preliminary data.</text>
</comment>
<sequence length="395" mass="43133">MQRQLPVRLIKSLAVASLPPTSTLQELAFSHHPKGVAKVVLKKGKTQLFKDGSPMVYSGAVDRIIGRPPPGTGDMVLVADGEAKPIGWGMYNSASMFCVRLMQLEEEARRDPSCALNMVKLLETRIEEAIGLRKSLGLPSAKTNAFRLVNSEGDRLSGLIVDVFGDIAVIASSAAWVEKYKPEIEACISRISEINHLNWRPSVEILKEEGLDVSNLKEMQSITCPRRTKVTENGICYAISLEGQKTGFYADQRENRQFISTISDGQNVLDICCYSGGFALNAARGGANNVTGVDSSLPALELAKENIVLNNMDPGRISFLRQDATEFMKDALSRNESWDIVILDPPKLAPRKQSAASMAGRKITILRQAGAACDHPIDSGYPEGTYLSNILLRVL</sequence>
<dbReference type="InterPro" id="IPR036974">
    <property type="entry name" value="PUA_sf"/>
</dbReference>
<dbReference type="PROSITE" id="PS50890">
    <property type="entry name" value="PUA"/>
    <property type="match status" value="1"/>
</dbReference>
<dbReference type="GO" id="GO:0008168">
    <property type="term" value="F:methyltransferase activity"/>
    <property type="evidence" value="ECO:0007669"/>
    <property type="project" value="UniProtKB-KW"/>
</dbReference>
<keyword evidence="6" id="KW-0949">S-adenosyl-L-methionine</keyword>
<proteinExistence type="inferred from homology"/>
<evidence type="ECO:0000256" key="8">
    <source>
        <dbReference type="ARBA" id="ARBA00038091"/>
    </source>
</evidence>
<dbReference type="PANTHER" id="PTHR42873">
    <property type="entry name" value="RIBOSOMAL RNA LARGE SUBUNIT METHYLTRANSFERASE"/>
    <property type="match status" value="1"/>
</dbReference>
<name>A0A2P5CG95_PARAD</name>
<evidence type="ECO:0000313" key="10">
    <source>
        <dbReference type="EMBL" id="PON60066.1"/>
    </source>
</evidence>
<evidence type="ECO:0000256" key="3">
    <source>
        <dbReference type="ARBA" id="ARBA00022552"/>
    </source>
</evidence>
<dbReference type="CDD" id="cd11572">
    <property type="entry name" value="RlmI_M_like"/>
    <property type="match status" value="1"/>
</dbReference>
<dbReference type="Pfam" id="PF17785">
    <property type="entry name" value="PUA_3"/>
    <property type="match status" value="1"/>
</dbReference>
<organism evidence="10 11">
    <name type="scientific">Parasponia andersonii</name>
    <name type="common">Sponia andersonii</name>
    <dbReference type="NCBI Taxonomy" id="3476"/>
    <lineage>
        <taxon>Eukaryota</taxon>
        <taxon>Viridiplantae</taxon>
        <taxon>Streptophyta</taxon>
        <taxon>Embryophyta</taxon>
        <taxon>Tracheophyta</taxon>
        <taxon>Spermatophyta</taxon>
        <taxon>Magnoliopsida</taxon>
        <taxon>eudicotyledons</taxon>
        <taxon>Gunneridae</taxon>
        <taxon>Pentapetalae</taxon>
        <taxon>rosids</taxon>
        <taxon>fabids</taxon>
        <taxon>Rosales</taxon>
        <taxon>Cannabaceae</taxon>
        <taxon>Parasponia</taxon>
    </lineage>
</organism>
<dbReference type="SUPFAM" id="SSF88697">
    <property type="entry name" value="PUA domain-like"/>
    <property type="match status" value="1"/>
</dbReference>
<dbReference type="InterPro" id="IPR019614">
    <property type="entry name" value="SAM-dep_methyl-trfase"/>
</dbReference>
<evidence type="ECO:0000256" key="7">
    <source>
        <dbReference type="ARBA" id="ARBA00022884"/>
    </source>
</evidence>
<evidence type="ECO:0000256" key="6">
    <source>
        <dbReference type="ARBA" id="ARBA00022691"/>
    </source>
</evidence>
<keyword evidence="4 10" id="KW-0489">Methyltransferase</keyword>
<dbReference type="GO" id="GO:0003723">
    <property type="term" value="F:RNA binding"/>
    <property type="evidence" value="ECO:0007669"/>
    <property type="project" value="UniProtKB-KW"/>
</dbReference>